<sequence length="609" mass="64789">MSLAAAVDFICGPLASYLTAPIGRARAAEAPCTGNPNEDYLSESENSTSGSEPGSGIGYKYSGDCQQTRCKHLPGSPAISSLGSATARSVDRVGSAEDFESASFANPDAKVQSDQDSGFFGFPSSKRSFTIPFVSDLQSKLLAVTGIGAFGGPKGTNTAEGQLLSEFILSSAENPASSEATGSSVLPCSIKPPCGSHSANAAVSPSPRSQLASTFCPQFCRSELSSAPGTRNLSHSSNTSSPITKRRSTGIASLKGPFANFVHLPPPPPRSEQIYTTLPRSTPQWRSTPGATRNPTLNTAMADPALTSSPKSTTATPKNIPWNRVYEIHTSQLRGHLRFLKLLAANKGHSQPLTQCISRAETLLKDATTAAAASGISTAGPVPAKPEKRRRSVRFEDEVTKQGKSGKKTKTAHTSTQRPKMRHAKPSEAQIAALSSALGKRGRDEPSDSDDSSVGGATNGGRVLRKKIRKEYFTPGMILEFESSDDEDDEEFAPSGKEEEEEEEEKLGADSDSDDDEDGEEVEQDPSPSPEVDRKRSKDGGMEGKRAADNDIDRMPTGKENVDNNTTTAKDVPESSKKRKVVVVSIPKRTAPSTEEEREAGRGKRIRPS</sequence>
<feature type="compositionally biased region" description="Polar residues" evidence="1">
    <location>
        <begin position="43"/>
        <end position="52"/>
    </location>
</feature>
<reference evidence="2 3" key="1">
    <citation type="submission" date="2017-04" db="EMBL/GenBank/DDBJ databases">
        <title>Draft genome sequence of Tuber borchii Vittad., a whitish edible truffle.</title>
        <authorList>
            <consortium name="DOE Joint Genome Institute"/>
            <person name="Murat C."/>
            <person name="Kuo A."/>
            <person name="Barry K.W."/>
            <person name="Clum A."/>
            <person name="Dockter R.B."/>
            <person name="Fauchery L."/>
            <person name="Iotti M."/>
            <person name="Kohler A."/>
            <person name="Labutti K."/>
            <person name="Lindquist E.A."/>
            <person name="Lipzen A."/>
            <person name="Ohm R.A."/>
            <person name="Wang M."/>
            <person name="Grigoriev I.V."/>
            <person name="Zambonelli A."/>
            <person name="Martin F.M."/>
        </authorList>
    </citation>
    <scope>NUCLEOTIDE SEQUENCE [LARGE SCALE GENOMIC DNA]</scope>
    <source>
        <strain evidence="2 3">Tbo3840</strain>
    </source>
</reference>
<name>A0A2T6ZAD8_TUBBO</name>
<gene>
    <name evidence="2" type="ORF">B9Z19DRAFT_1137608</name>
</gene>
<comment type="caution">
    <text evidence="2">The sequence shown here is derived from an EMBL/GenBank/DDBJ whole genome shotgun (WGS) entry which is preliminary data.</text>
</comment>
<protein>
    <submittedName>
        <fullName evidence="2">Uncharacterized protein</fullName>
    </submittedName>
</protein>
<evidence type="ECO:0000313" key="2">
    <source>
        <dbReference type="EMBL" id="PUU72433.1"/>
    </source>
</evidence>
<feature type="compositionally biased region" description="Acidic residues" evidence="1">
    <location>
        <begin position="482"/>
        <end position="524"/>
    </location>
</feature>
<feature type="compositionally biased region" description="Low complexity" evidence="1">
    <location>
        <begin position="304"/>
        <end position="318"/>
    </location>
</feature>
<keyword evidence="3" id="KW-1185">Reference proteome</keyword>
<dbReference type="AlphaFoldDB" id="A0A2T6ZAD8"/>
<dbReference type="OrthoDB" id="5400587at2759"/>
<feature type="compositionally biased region" description="Basic and acidic residues" evidence="1">
    <location>
        <begin position="531"/>
        <end position="562"/>
    </location>
</feature>
<feature type="region of interest" description="Disordered" evidence="1">
    <location>
        <begin position="372"/>
        <end position="609"/>
    </location>
</feature>
<evidence type="ECO:0000313" key="3">
    <source>
        <dbReference type="Proteomes" id="UP000244722"/>
    </source>
</evidence>
<feature type="region of interest" description="Disordered" evidence="1">
    <location>
        <begin position="226"/>
        <end position="247"/>
    </location>
</feature>
<feature type="compositionally biased region" description="Polar residues" evidence="1">
    <location>
        <begin position="226"/>
        <end position="243"/>
    </location>
</feature>
<feature type="region of interest" description="Disordered" evidence="1">
    <location>
        <begin position="280"/>
        <end position="318"/>
    </location>
</feature>
<proteinExistence type="predicted"/>
<feature type="compositionally biased region" description="Polar residues" evidence="1">
    <location>
        <begin position="280"/>
        <end position="299"/>
    </location>
</feature>
<feature type="region of interest" description="Disordered" evidence="1">
    <location>
        <begin position="35"/>
        <end position="58"/>
    </location>
</feature>
<dbReference type="Proteomes" id="UP000244722">
    <property type="component" value="Unassembled WGS sequence"/>
</dbReference>
<accession>A0A2T6ZAD8</accession>
<evidence type="ECO:0000256" key="1">
    <source>
        <dbReference type="SAM" id="MobiDB-lite"/>
    </source>
</evidence>
<organism evidence="2 3">
    <name type="scientific">Tuber borchii</name>
    <name type="common">White truffle</name>
    <dbReference type="NCBI Taxonomy" id="42251"/>
    <lineage>
        <taxon>Eukaryota</taxon>
        <taxon>Fungi</taxon>
        <taxon>Dikarya</taxon>
        <taxon>Ascomycota</taxon>
        <taxon>Pezizomycotina</taxon>
        <taxon>Pezizomycetes</taxon>
        <taxon>Pezizales</taxon>
        <taxon>Tuberaceae</taxon>
        <taxon>Tuber</taxon>
    </lineage>
</organism>
<dbReference type="EMBL" id="NESQ01000537">
    <property type="protein sequence ID" value="PUU72433.1"/>
    <property type="molecule type" value="Genomic_DNA"/>
</dbReference>